<keyword evidence="2" id="KW-0489">Methyltransferase</keyword>
<organism evidence="2 3">
    <name type="scientific">Nocardioides jishulii</name>
    <dbReference type="NCBI Taxonomy" id="2575440"/>
    <lineage>
        <taxon>Bacteria</taxon>
        <taxon>Bacillati</taxon>
        <taxon>Actinomycetota</taxon>
        <taxon>Actinomycetes</taxon>
        <taxon>Propionibacteriales</taxon>
        <taxon>Nocardioidaceae</taxon>
        <taxon>Nocardioides</taxon>
    </lineage>
</organism>
<feature type="compositionally biased region" description="Polar residues" evidence="1">
    <location>
        <begin position="10"/>
        <end position="22"/>
    </location>
</feature>
<dbReference type="CDD" id="cd02440">
    <property type="entry name" value="AdoMet_MTases"/>
    <property type="match status" value="1"/>
</dbReference>
<dbReference type="OrthoDB" id="4966694at2"/>
<dbReference type="InterPro" id="IPR029063">
    <property type="entry name" value="SAM-dependent_MTases_sf"/>
</dbReference>
<evidence type="ECO:0000313" key="3">
    <source>
        <dbReference type="Proteomes" id="UP000307808"/>
    </source>
</evidence>
<dbReference type="RefSeq" id="WP_137065917.1">
    <property type="nucleotide sequence ID" value="NZ_CP040748.1"/>
</dbReference>
<sequence>MPLRHDVCPASTSPDAVETTATPTSTIDFGPLRISYDGRVLTPRPWTQIQSSWAAELLSHLPEGPVLEICTGAGHIGLLALSMTDRRGVLVDADPVAAQYARSNAETAGLADRVEVRTALAHEAVGRDETFPLAIVDPPWVSSQEVSRFPEDPLLAIDGGADGLAVARECLHAVDACLHDDGAVLLQLGNLTQVAALEEWLEQAGPPHLRVTELRAYEDRGVVVLLRRPEHP</sequence>
<dbReference type="PANTHER" id="PTHR18895:SF74">
    <property type="entry name" value="MTRF1L RELEASE FACTOR GLUTAMINE METHYLTRANSFERASE"/>
    <property type="match status" value="1"/>
</dbReference>
<dbReference type="GO" id="GO:0032259">
    <property type="term" value="P:methylation"/>
    <property type="evidence" value="ECO:0007669"/>
    <property type="project" value="UniProtKB-KW"/>
</dbReference>
<feature type="region of interest" description="Disordered" evidence="1">
    <location>
        <begin position="1"/>
        <end position="22"/>
    </location>
</feature>
<dbReference type="InterPro" id="IPR002052">
    <property type="entry name" value="DNA_methylase_N6_adenine_CS"/>
</dbReference>
<dbReference type="GO" id="GO:0003676">
    <property type="term" value="F:nucleic acid binding"/>
    <property type="evidence" value="ECO:0007669"/>
    <property type="project" value="InterPro"/>
</dbReference>
<dbReference type="InterPro" id="IPR050320">
    <property type="entry name" value="N5-glutamine_MTase"/>
</dbReference>
<dbReference type="EMBL" id="SZPY01000002">
    <property type="protein sequence ID" value="TKI62649.1"/>
    <property type="molecule type" value="Genomic_DNA"/>
</dbReference>
<comment type="caution">
    <text evidence="2">The sequence shown here is derived from an EMBL/GenBank/DDBJ whole genome shotgun (WGS) entry which is preliminary data.</text>
</comment>
<name>A0A4U2YN12_9ACTN</name>
<dbReference type="PROSITE" id="PS00092">
    <property type="entry name" value="N6_MTASE"/>
    <property type="match status" value="1"/>
</dbReference>
<proteinExistence type="predicted"/>
<accession>A0A4U2YN12</accession>
<dbReference type="AlphaFoldDB" id="A0A4U2YN12"/>
<evidence type="ECO:0000313" key="2">
    <source>
        <dbReference type="EMBL" id="TKI62649.1"/>
    </source>
</evidence>
<gene>
    <name evidence="2" type="ORF">FC770_09800</name>
</gene>
<evidence type="ECO:0000256" key="1">
    <source>
        <dbReference type="SAM" id="MobiDB-lite"/>
    </source>
</evidence>
<protein>
    <submittedName>
        <fullName evidence="2">Class I SAM-dependent methyltransferase</fullName>
    </submittedName>
</protein>
<dbReference type="Proteomes" id="UP000307808">
    <property type="component" value="Unassembled WGS sequence"/>
</dbReference>
<dbReference type="GO" id="GO:0008168">
    <property type="term" value="F:methyltransferase activity"/>
    <property type="evidence" value="ECO:0007669"/>
    <property type="project" value="UniProtKB-KW"/>
</dbReference>
<dbReference type="Gene3D" id="3.40.50.150">
    <property type="entry name" value="Vaccinia Virus protein VP39"/>
    <property type="match status" value="1"/>
</dbReference>
<dbReference type="PANTHER" id="PTHR18895">
    <property type="entry name" value="HEMK METHYLTRANSFERASE"/>
    <property type="match status" value="1"/>
</dbReference>
<keyword evidence="3" id="KW-1185">Reference proteome</keyword>
<reference evidence="2 3" key="1">
    <citation type="submission" date="2019-04" db="EMBL/GenBank/DDBJ databases">
        <authorList>
            <person name="Dong K."/>
        </authorList>
    </citation>
    <scope>NUCLEOTIDE SEQUENCE [LARGE SCALE GENOMIC DNA]</scope>
    <source>
        <strain evidence="3">dk3543</strain>
    </source>
</reference>
<keyword evidence="2" id="KW-0808">Transferase</keyword>
<dbReference type="Pfam" id="PF03602">
    <property type="entry name" value="Cons_hypoth95"/>
    <property type="match status" value="1"/>
</dbReference>
<dbReference type="SUPFAM" id="SSF53335">
    <property type="entry name" value="S-adenosyl-L-methionine-dependent methyltransferases"/>
    <property type="match status" value="1"/>
</dbReference>